<dbReference type="Gene3D" id="3.40.50.300">
    <property type="entry name" value="P-loop containing nucleotide triphosphate hydrolases"/>
    <property type="match status" value="1"/>
</dbReference>
<comment type="caution">
    <text evidence="5">The sequence shown here is derived from an EMBL/GenBank/DDBJ whole genome shotgun (WGS) entry which is preliminary data.</text>
</comment>
<dbReference type="PROSITE" id="PS00211">
    <property type="entry name" value="ABC_TRANSPORTER_1"/>
    <property type="match status" value="1"/>
</dbReference>
<dbReference type="SMART" id="SM00382">
    <property type="entry name" value="AAA"/>
    <property type="match status" value="1"/>
</dbReference>
<dbReference type="GO" id="GO:0005524">
    <property type="term" value="F:ATP binding"/>
    <property type="evidence" value="ECO:0007669"/>
    <property type="project" value="UniProtKB-KW"/>
</dbReference>
<keyword evidence="3 5" id="KW-0067">ATP-binding</keyword>
<dbReference type="PROSITE" id="PS50893">
    <property type="entry name" value="ABC_TRANSPORTER_2"/>
    <property type="match status" value="1"/>
</dbReference>
<proteinExistence type="predicted"/>
<name>A0ABP8ZCH0_9ACTN</name>
<dbReference type="SUPFAM" id="SSF52540">
    <property type="entry name" value="P-loop containing nucleoside triphosphate hydrolases"/>
    <property type="match status" value="1"/>
</dbReference>
<dbReference type="Proteomes" id="UP001500822">
    <property type="component" value="Unassembled WGS sequence"/>
</dbReference>
<dbReference type="InterPro" id="IPR017871">
    <property type="entry name" value="ABC_transporter-like_CS"/>
</dbReference>
<dbReference type="InterPro" id="IPR015854">
    <property type="entry name" value="ABC_transpr_LolD-like"/>
</dbReference>
<dbReference type="CDD" id="cd03255">
    <property type="entry name" value="ABC_MJ0796_LolCDE_FtsE"/>
    <property type="match status" value="1"/>
</dbReference>
<dbReference type="PANTHER" id="PTHR24220:SF685">
    <property type="entry name" value="ABC TRANSPORTER RELATED"/>
    <property type="match status" value="1"/>
</dbReference>
<dbReference type="PANTHER" id="PTHR24220">
    <property type="entry name" value="IMPORT ATP-BINDING PROTEIN"/>
    <property type="match status" value="1"/>
</dbReference>
<evidence type="ECO:0000259" key="4">
    <source>
        <dbReference type="PROSITE" id="PS50893"/>
    </source>
</evidence>
<protein>
    <submittedName>
        <fullName evidence="5">ABC transporter ATP-binding protein</fullName>
    </submittedName>
</protein>
<evidence type="ECO:0000256" key="2">
    <source>
        <dbReference type="ARBA" id="ARBA00022741"/>
    </source>
</evidence>
<dbReference type="EMBL" id="BAABIE010000011">
    <property type="protein sequence ID" value="GAA4752951.1"/>
    <property type="molecule type" value="Genomic_DNA"/>
</dbReference>
<dbReference type="InterPro" id="IPR003593">
    <property type="entry name" value="AAA+_ATPase"/>
</dbReference>
<reference evidence="6" key="1">
    <citation type="journal article" date="2019" name="Int. J. Syst. Evol. Microbiol.">
        <title>The Global Catalogue of Microorganisms (GCM) 10K type strain sequencing project: providing services to taxonomists for standard genome sequencing and annotation.</title>
        <authorList>
            <consortium name="The Broad Institute Genomics Platform"/>
            <consortium name="The Broad Institute Genome Sequencing Center for Infectious Disease"/>
            <person name="Wu L."/>
            <person name="Ma J."/>
        </authorList>
    </citation>
    <scope>NUCLEOTIDE SEQUENCE [LARGE SCALE GENOMIC DNA]</scope>
    <source>
        <strain evidence="6">JCM 18077</strain>
    </source>
</reference>
<dbReference type="Pfam" id="PF00005">
    <property type="entry name" value="ABC_tran"/>
    <property type="match status" value="1"/>
</dbReference>
<dbReference type="RefSeq" id="WP_345313748.1">
    <property type="nucleotide sequence ID" value="NZ_BAABIE010000011.1"/>
</dbReference>
<keyword evidence="2" id="KW-0547">Nucleotide-binding</keyword>
<evidence type="ECO:0000256" key="3">
    <source>
        <dbReference type="ARBA" id="ARBA00022840"/>
    </source>
</evidence>
<gene>
    <name evidence="5" type="ORF">GCM10023217_25110</name>
</gene>
<sequence length="234" mass="24831">MSLRLSDVTLTYPDGDDGRVTAVDGASLTVAPGQVIALTGPSGCGKSSVLAVAGTLIRPDSGVVEIDGTAVGELKEPERAKIRREAVGFVFQNDNLLPDLTALEQILLTAHVRGERPSKNRAQARELLDAVGLSEHENKLPGQLSGGMRQRVNIARALMGPRKVLLIDEPTSALDQARGRAVVELIVRLSRERELAALLVTHDLQSLEVGSATGADALVHMLDGRLLDSELVDA</sequence>
<evidence type="ECO:0000313" key="6">
    <source>
        <dbReference type="Proteomes" id="UP001500822"/>
    </source>
</evidence>
<dbReference type="InterPro" id="IPR027417">
    <property type="entry name" value="P-loop_NTPase"/>
</dbReference>
<organism evidence="5 6">
    <name type="scientific">Gordonia alkaliphila</name>
    <dbReference type="NCBI Taxonomy" id="1053547"/>
    <lineage>
        <taxon>Bacteria</taxon>
        <taxon>Bacillati</taxon>
        <taxon>Actinomycetota</taxon>
        <taxon>Actinomycetes</taxon>
        <taxon>Mycobacteriales</taxon>
        <taxon>Gordoniaceae</taxon>
        <taxon>Gordonia</taxon>
    </lineage>
</organism>
<accession>A0ABP8ZCH0</accession>
<dbReference type="InterPro" id="IPR017911">
    <property type="entry name" value="MacB-like_ATP-bd"/>
</dbReference>
<keyword evidence="1" id="KW-0813">Transport</keyword>
<keyword evidence="6" id="KW-1185">Reference proteome</keyword>
<evidence type="ECO:0000256" key="1">
    <source>
        <dbReference type="ARBA" id="ARBA00022448"/>
    </source>
</evidence>
<feature type="domain" description="ABC transporter" evidence="4">
    <location>
        <begin position="3"/>
        <end position="234"/>
    </location>
</feature>
<evidence type="ECO:0000313" key="5">
    <source>
        <dbReference type="EMBL" id="GAA4752951.1"/>
    </source>
</evidence>
<dbReference type="InterPro" id="IPR003439">
    <property type="entry name" value="ABC_transporter-like_ATP-bd"/>
</dbReference>